<keyword evidence="3" id="KW-0032">Aminotransferase</keyword>
<feature type="region of interest" description="Disordered" evidence="2">
    <location>
        <begin position="272"/>
        <end position="306"/>
    </location>
</feature>
<evidence type="ECO:0000313" key="3">
    <source>
        <dbReference type="EMBL" id="KAF7360133.1"/>
    </source>
</evidence>
<reference evidence="3" key="1">
    <citation type="submission" date="2020-05" db="EMBL/GenBank/DDBJ databases">
        <title>Mycena genomes resolve the evolution of fungal bioluminescence.</title>
        <authorList>
            <person name="Tsai I.J."/>
        </authorList>
    </citation>
    <scope>NUCLEOTIDE SEQUENCE</scope>
    <source>
        <strain evidence="3">CCC161011</strain>
    </source>
</reference>
<comment type="caution">
    <text evidence="3">The sequence shown here is derived from an EMBL/GenBank/DDBJ whole genome shotgun (WGS) entry which is preliminary data.</text>
</comment>
<protein>
    <submittedName>
        <fullName evidence="3">Aminotransferase</fullName>
    </submittedName>
</protein>
<feature type="coiled-coil region" evidence="1">
    <location>
        <begin position="409"/>
        <end position="510"/>
    </location>
</feature>
<feature type="coiled-coil region" evidence="1">
    <location>
        <begin position="179"/>
        <end position="242"/>
    </location>
</feature>
<organism evidence="3 4">
    <name type="scientific">Mycena venus</name>
    <dbReference type="NCBI Taxonomy" id="2733690"/>
    <lineage>
        <taxon>Eukaryota</taxon>
        <taxon>Fungi</taxon>
        <taxon>Dikarya</taxon>
        <taxon>Basidiomycota</taxon>
        <taxon>Agaricomycotina</taxon>
        <taxon>Agaricomycetes</taxon>
        <taxon>Agaricomycetidae</taxon>
        <taxon>Agaricales</taxon>
        <taxon>Marasmiineae</taxon>
        <taxon>Mycenaceae</taxon>
        <taxon>Mycena</taxon>
    </lineage>
</organism>
<feature type="compositionally biased region" description="Acidic residues" evidence="2">
    <location>
        <begin position="293"/>
        <end position="304"/>
    </location>
</feature>
<dbReference type="PANTHER" id="PTHR23159:SF31">
    <property type="entry name" value="CENTROSOME-ASSOCIATED PROTEIN CEP250 ISOFORM X1"/>
    <property type="match status" value="1"/>
</dbReference>
<feature type="region of interest" description="Disordered" evidence="2">
    <location>
        <begin position="131"/>
        <end position="170"/>
    </location>
</feature>
<keyword evidence="3" id="KW-0808">Transferase</keyword>
<evidence type="ECO:0000313" key="4">
    <source>
        <dbReference type="Proteomes" id="UP000620124"/>
    </source>
</evidence>
<dbReference type="EMBL" id="JACAZI010000005">
    <property type="protein sequence ID" value="KAF7360133.1"/>
    <property type="molecule type" value="Genomic_DNA"/>
</dbReference>
<dbReference type="AlphaFoldDB" id="A0A8H7D612"/>
<feature type="coiled-coil region" evidence="1">
    <location>
        <begin position="651"/>
        <end position="678"/>
    </location>
</feature>
<dbReference type="PANTHER" id="PTHR23159">
    <property type="entry name" value="CENTROSOMAL PROTEIN 2"/>
    <property type="match status" value="1"/>
</dbReference>
<feature type="coiled-coil region" evidence="1">
    <location>
        <begin position="749"/>
        <end position="903"/>
    </location>
</feature>
<dbReference type="Proteomes" id="UP000620124">
    <property type="component" value="Unassembled WGS sequence"/>
</dbReference>
<evidence type="ECO:0000256" key="1">
    <source>
        <dbReference type="SAM" id="Coils"/>
    </source>
</evidence>
<keyword evidence="1" id="KW-0175">Coiled coil</keyword>
<accession>A0A8H7D612</accession>
<sequence length="958" mass="106253">MVASKTKKVIKYTYAERVLGSFSLIQREHKKHAIHLASLRAQVLKTANARKDKLGPHWKNWVGKAVHRLEEDGILSSETAGTVALMPDGKKAILAARRALALPAHDSLSPDEEDLLWKQVTHPGSVQFIAPAVKRTRHADDSSDEEDSEPEYVPPKSRKRARTSLAAGKTTDPAFKMTKAQLVEELANLKRAREADRLRAASPLTELEDDENEEVMRLKEILKHKDEEMLALQRQLANHNSEDAGSDPIDIDIEMSSPLRPNLNAIIRTQSGSLIDHLSKQPTPAPTERDPDDRNDDNMFDEPDPVSALSSSFISHLVTPDATPAKTQPKTQISKISSLEHALQLRTTELQNLVRKLSEIESQYVQAEKSLSHKDSRISILQTNLALCESQISEKDTAISQIPGLERAKADLETSIADKAGQVERLIRERDDAVANLKHEKNEHERELSRLRVELSDSRTAVATHVFEVETVNARAASLESKFMTLQSELDSQRAAGAELLTERARLEAELSAQRELVGTAGESEQALAKRVTELDQHVQGQNAVELSLKEELARAVAESSTASEKLLAAEKKNEALAAHLAETTDKLTAAQQGLSDARAAAEALKPQMAALDDALTKRISSQRELQERLTKTQRDTDTFRLKVGILETTASNLRANLEAKKLEAEQLTRELAERTGANVALVSSLKEKEQQLTDTIVSKDTLQTTLDEVTSKLQLALSTEAQVQESWNRMNDQLAQLDTAKSSLMRELAAASAMVEETAVKLREAESREEMLGTEVTTKDQEIQRLRMQLGESVERIREVEQSLEAAESRYASDIAERESANIALGKSLSSAREDIARLTLELNSLQTDRDDMQRRLEGDVRHITDVLDAEKLRRSLIETECEDANGRIQEVEQELLELRASKDADAATIEGLKGVFSQLKATQMQSLAELDNKLESTHSTPVPRRRASKVPSARSA</sequence>
<evidence type="ECO:0000256" key="2">
    <source>
        <dbReference type="SAM" id="MobiDB-lite"/>
    </source>
</evidence>
<dbReference type="OrthoDB" id="3271002at2759"/>
<name>A0A8H7D612_9AGAR</name>
<gene>
    <name evidence="3" type="ORF">MVEN_00741700</name>
</gene>
<dbReference type="GO" id="GO:0008483">
    <property type="term" value="F:transaminase activity"/>
    <property type="evidence" value="ECO:0007669"/>
    <property type="project" value="UniProtKB-KW"/>
</dbReference>
<keyword evidence="4" id="KW-1185">Reference proteome</keyword>
<proteinExistence type="predicted"/>
<feature type="region of interest" description="Disordered" evidence="2">
    <location>
        <begin position="932"/>
        <end position="958"/>
    </location>
</feature>